<gene>
    <name evidence="5" type="ORF">US50_C0022G0005</name>
</gene>
<dbReference type="InterPro" id="IPR008978">
    <property type="entry name" value="HSP20-like_chaperone"/>
</dbReference>
<dbReference type="Gene3D" id="2.60.40.790">
    <property type="match status" value="1"/>
</dbReference>
<dbReference type="AlphaFoldDB" id="A0A0G0GYW8"/>
<comment type="similarity">
    <text evidence="1 2">Belongs to the small heat shock protein (HSP20) family.</text>
</comment>
<dbReference type="InterPro" id="IPR002068">
    <property type="entry name" value="A-crystallin/Hsp20_dom"/>
</dbReference>
<dbReference type="CDD" id="cd06464">
    <property type="entry name" value="ACD_sHsps-like"/>
    <property type="match status" value="1"/>
</dbReference>
<evidence type="ECO:0000259" key="3">
    <source>
        <dbReference type="PROSITE" id="PS01031"/>
    </source>
</evidence>
<evidence type="ECO:0000256" key="2">
    <source>
        <dbReference type="RuleBase" id="RU003616"/>
    </source>
</evidence>
<evidence type="ECO:0000259" key="4">
    <source>
        <dbReference type="PROSITE" id="PS51203"/>
    </source>
</evidence>
<keyword evidence="5" id="KW-0346">Stress response</keyword>
<organism evidence="5 6">
    <name type="scientific">Candidatus Nomurabacteria bacterium GW2011_GWB1_37_5</name>
    <dbReference type="NCBI Taxonomy" id="1618742"/>
    <lineage>
        <taxon>Bacteria</taxon>
        <taxon>Candidatus Nomuraibacteriota</taxon>
    </lineage>
</organism>
<feature type="domain" description="CS" evidence="4">
    <location>
        <begin position="48"/>
        <end position="156"/>
    </location>
</feature>
<feature type="domain" description="SHSP" evidence="3">
    <location>
        <begin position="44"/>
        <end position="156"/>
    </location>
</feature>
<dbReference type="InterPro" id="IPR031107">
    <property type="entry name" value="Small_HSP"/>
</dbReference>
<dbReference type="PROSITE" id="PS51203">
    <property type="entry name" value="CS"/>
    <property type="match status" value="1"/>
</dbReference>
<name>A0A0G0GYW8_9BACT</name>
<dbReference type="Pfam" id="PF00011">
    <property type="entry name" value="HSP20"/>
    <property type="match status" value="1"/>
</dbReference>
<reference evidence="5 6" key="1">
    <citation type="journal article" date="2015" name="Nature">
        <title>rRNA introns, odd ribosomes, and small enigmatic genomes across a large radiation of phyla.</title>
        <authorList>
            <person name="Brown C.T."/>
            <person name="Hug L.A."/>
            <person name="Thomas B.C."/>
            <person name="Sharon I."/>
            <person name="Castelle C.J."/>
            <person name="Singh A."/>
            <person name="Wilkins M.J."/>
            <person name="Williams K.H."/>
            <person name="Banfield J.F."/>
        </authorList>
    </citation>
    <scope>NUCLEOTIDE SEQUENCE [LARGE SCALE GENOMIC DNA]</scope>
</reference>
<comment type="caution">
    <text evidence="5">The sequence shown here is derived from an EMBL/GenBank/DDBJ whole genome shotgun (WGS) entry which is preliminary data.</text>
</comment>
<evidence type="ECO:0000313" key="5">
    <source>
        <dbReference type="EMBL" id="KKQ35192.1"/>
    </source>
</evidence>
<evidence type="ECO:0000256" key="1">
    <source>
        <dbReference type="PROSITE-ProRule" id="PRU00285"/>
    </source>
</evidence>
<evidence type="ECO:0000313" key="6">
    <source>
        <dbReference type="Proteomes" id="UP000033876"/>
    </source>
</evidence>
<dbReference type="SUPFAM" id="SSF49764">
    <property type="entry name" value="HSP20-like chaperones"/>
    <property type="match status" value="1"/>
</dbReference>
<accession>A0A0G0GYW8</accession>
<dbReference type="InterPro" id="IPR007052">
    <property type="entry name" value="CS_dom"/>
</dbReference>
<dbReference type="PROSITE" id="PS01031">
    <property type="entry name" value="SHSP"/>
    <property type="match status" value="1"/>
</dbReference>
<sequence>MKKRSFFEKLTGGMKMDEDDNDIIDFDDEKKLMSKMRDSDIDEEDTEEAQLTVDVYQTPSDIVVQAMVAGVKPEDLQVEIGRDMVTIRGKREENRSVADDDFFVQELYWGSFSRTILLPQEIEPEEAEAMEKHGLLIIKMPKIDKTLKTSLKIKSV</sequence>
<dbReference type="PANTHER" id="PTHR11527">
    <property type="entry name" value="HEAT-SHOCK PROTEIN 20 FAMILY MEMBER"/>
    <property type="match status" value="1"/>
</dbReference>
<proteinExistence type="inferred from homology"/>
<dbReference type="Proteomes" id="UP000033876">
    <property type="component" value="Unassembled WGS sequence"/>
</dbReference>
<dbReference type="EMBL" id="LBTF01000022">
    <property type="protein sequence ID" value="KKQ35192.1"/>
    <property type="molecule type" value="Genomic_DNA"/>
</dbReference>
<protein>
    <submittedName>
        <fullName evidence="5">Protein containing Heat shock protein Hsp20 protein</fullName>
    </submittedName>
</protein>